<dbReference type="Gene3D" id="3.40.1050.10">
    <property type="entry name" value="Carbonic anhydrase"/>
    <property type="match status" value="1"/>
</dbReference>
<dbReference type="OrthoDB" id="10248475at2759"/>
<dbReference type="PANTHER" id="PTHR43175">
    <property type="entry name" value="CARBONIC ANHYDRASE"/>
    <property type="match status" value="1"/>
</dbReference>
<dbReference type="VEuPathDB" id="FungiDB:SPBR_03225"/>
<comment type="similarity">
    <text evidence="1 5">Belongs to the beta-class carbonic anhydrase family.</text>
</comment>
<feature type="binding site" evidence="4">
    <location>
        <position position="42"/>
    </location>
    <ligand>
        <name>Zn(2+)</name>
        <dbReference type="ChEBI" id="CHEBI:29105"/>
    </ligand>
</feature>
<evidence type="ECO:0000256" key="2">
    <source>
        <dbReference type="ARBA" id="ARBA00022723"/>
    </source>
</evidence>
<dbReference type="HOGENOM" id="CLU_084253_4_1_1"/>
<proteinExistence type="inferred from homology"/>
<protein>
    <recommendedName>
        <fullName evidence="5">Carbonic anhydrase</fullName>
        <ecNumber evidence="5">4.2.1.1</ecNumber>
    </recommendedName>
    <alternativeName>
        <fullName evidence="5">Carbonate dehydratase</fullName>
    </alternativeName>
</protein>
<keyword evidence="3 4" id="KW-0862">Zinc</keyword>
<feature type="binding site" evidence="4">
    <location>
        <position position="92"/>
    </location>
    <ligand>
        <name>Zn(2+)</name>
        <dbReference type="ChEBI" id="CHEBI:29105"/>
    </ligand>
</feature>
<comment type="catalytic activity">
    <reaction evidence="5">
        <text>hydrogencarbonate + H(+) = CO2 + H2O</text>
        <dbReference type="Rhea" id="RHEA:10748"/>
        <dbReference type="ChEBI" id="CHEBI:15377"/>
        <dbReference type="ChEBI" id="CHEBI:15378"/>
        <dbReference type="ChEBI" id="CHEBI:16526"/>
        <dbReference type="ChEBI" id="CHEBI:17544"/>
        <dbReference type="EC" id="4.2.1.1"/>
    </reaction>
</comment>
<keyword evidence="2 4" id="KW-0479">Metal-binding</keyword>
<dbReference type="Pfam" id="PF00484">
    <property type="entry name" value="Pro_CA"/>
    <property type="match status" value="1"/>
</dbReference>
<dbReference type="SMART" id="SM00947">
    <property type="entry name" value="Pro_CA"/>
    <property type="match status" value="1"/>
</dbReference>
<comment type="function">
    <text evidence="5">Reversible hydration of carbon dioxide.</text>
</comment>
<dbReference type="RefSeq" id="XP_040621181.1">
    <property type="nucleotide sequence ID" value="XM_040761528.1"/>
</dbReference>
<accession>A0A0C2IVM6</accession>
<dbReference type="GeneID" id="63676449"/>
<comment type="caution">
    <text evidence="6">The sequence shown here is derived from an EMBL/GenBank/DDBJ whole genome shotgun (WGS) entry which is preliminary data.</text>
</comment>
<evidence type="ECO:0000313" key="6">
    <source>
        <dbReference type="EMBL" id="KIH93171.1"/>
    </source>
</evidence>
<sequence>MPHIADFLERNKAVEHKPLPYIADLKAAGSPGPRTIIVSCLDPRCIPEAFFNLHAGEALVHRNAGGNVRTALRDIVTLDSLFGLDEICIVHHTDCGTTHTTDDQVRAHVKKTADPASWPDVDKLDIWAITDIEESVKGDLEWVRTTPLIRDALKKGTQGFVFDIKTGAVTKVEPKTAF</sequence>
<dbReference type="InterPro" id="IPR036874">
    <property type="entry name" value="Carbonic_anhydrase_sf"/>
</dbReference>
<dbReference type="EC" id="4.2.1.1" evidence="5"/>
<dbReference type="SUPFAM" id="SSF53056">
    <property type="entry name" value="beta-carbonic anhydrase, cab"/>
    <property type="match status" value="1"/>
</dbReference>
<gene>
    <name evidence="6" type="ORF">SPBR_03225</name>
</gene>
<organism evidence="6 7">
    <name type="scientific">Sporothrix brasiliensis 5110</name>
    <dbReference type="NCBI Taxonomy" id="1398154"/>
    <lineage>
        <taxon>Eukaryota</taxon>
        <taxon>Fungi</taxon>
        <taxon>Dikarya</taxon>
        <taxon>Ascomycota</taxon>
        <taxon>Pezizomycotina</taxon>
        <taxon>Sordariomycetes</taxon>
        <taxon>Sordariomycetidae</taxon>
        <taxon>Ophiostomatales</taxon>
        <taxon>Ophiostomataceae</taxon>
        <taxon>Sporothrix</taxon>
    </lineage>
</organism>
<evidence type="ECO:0000256" key="4">
    <source>
        <dbReference type="PIRSR" id="PIRSR601765-1"/>
    </source>
</evidence>
<evidence type="ECO:0000313" key="7">
    <source>
        <dbReference type="Proteomes" id="UP000031575"/>
    </source>
</evidence>
<evidence type="ECO:0000256" key="3">
    <source>
        <dbReference type="ARBA" id="ARBA00022833"/>
    </source>
</evidence>
<reference evidence="6 7" key="1">
    <citation type="journal article" date="2014" name="BMC Genomics">
        <title>Comparative genomics of the major fungal agents of human and animal Sporotrichosis: Sporothrix schenckii and Sporothrix brasiliensis.</title>
        <authorList>
            <person name="Teixeira M.M."/>
            <person name="de Almeida L.G."/>
            <person name="Kubitschek-Barreira P."/>
            <person name="Alves F.L."/>
            <person name="Kioshima E.S."/>
            <person name="Abadio A.K."/>
            <person name="Fernandes L."/>
            <person name="Derengowski L.S."/>
            <person name="Ferreira K.S."/>
            <person name="Souza R.C."/>
            <person name="Ruiz J.C."/>
            <person name="de Andrade N.C."/>
            <person name="Paes H.C."/>
            <person name="Nicola A.M."/>
            <person name="Albuquerque P."/>
            <person name="Gerber A.L."/>
            <person name="Martins V.P."/>
            <person name="Peconick L.D."/>
            <person name="Neto A.V."/>
            <person name="Chaucanez C.B."/>
            <person name="Silva P.A."/>
            <person name="Cunha O.L."/>
            <person name="de Oliveira F.F."/>
            <person name="dos Santos T.C."/>
            <person name="Barros A.L."/>
            <person name="Soares M.A."/>
            <person name="de Oliveira L.M."/>
            <person name="Marini M.M."/>
            <person name="Villalobos-Duno H."/>
            <person name="Cunha M.M."/>
            <person name="de Hoog S."/>
            <person name="da Silveira J.F."/>
            <person name="Henrissat B."/>
            <person name="Nino-Vega G.A."/>
            <person name="Cisalpino P.S."/>
            <person name="Mora-Montes H.M."/>
            <person name="Almeida S.R."/>
            <person name="Stajich J.E."/>
            <person name="Lopes-Bezerra L.M."/>
            <person name="Vasconcelos A.T."/>
            <person name="Felipe M.S."/>
        </authorList>
    </citation>
    <scope>NUCLEOTIDE SEQUENCE [LARGE SCALE GENOMIC DNA]</scope>
    <source>
        <strain evidence="6 7">5110</strain>
    </source>
</reference>
<comment type="cofactor">
    <cofactor evidence="4">
        <name>Zn(2+)</name>
        <dbReference type="ChEBI" id="CHEBI:29105"/>
    </cofactor>
    <text evidence="4">Binds 1 zinc ion per subunit.</text>
</comment>
<evidence type="ECO:0000256" key="5">
    <source>
        <dbReference type="RuleBase" id="RU003956"/>
    </source>
</evidence>
<dbReference type="GO" id="GO:0008270">
    <property type="term" value="F:zinc ion binding"/>
    <property type="evidence" value="ECO:0007669"/>
    <property type="project" value="UniProtKB-UniRule"/>
</dbReference>
<keyword evidence="7" id="KW-1185">Reference proteome</keyword>
<keyword evidence="5" id="KW-0456">Lyase</keyword>
<dbReference type="InterPro" id="IPR001765">
    <property type="entry name" value="Carbonic_anhydrase"/>
</dbReference>
<dbReference type="GO" id="GO:0004089">
    <property type="term" value="F:carbonate dehydratase activity"/>
    <property type="evidence" value="ECO:0007669"/>
    <property type="project" value="UniProtKB-UniRule"/>
</dbReference>
<dbReference type="PANTHER" id="PTHR43175:SF3">
    <property type="entry name" value="CARBON DISULFIDE HYDROLASE"/>
    <property type="match status" value="1"/>
</dbReference>
<dbReference type="Proteomes" id="UP000031575">
    <property type="component" value="Unassembled WGS sequence"/>
</dbReference>
<dbReference type="AlphaFoldDB" id="A0A0C2IVM6"/>
<name>A0A0C2IVM6_9PEZI</name>
<dbReference type="EMBL" id="AWTV01000006">
    <property type="protein sequence ID" value="KIH93171.1"/>
    <property type="molecule type" value="Genomic_DNA"/>
</dbReference>
<evidence type="ECO:0000256" key="1">
    <source>
        <dbReference type="ARBA" id="ARBA00006217"/>
    </source>
</evidence>
<feature type="binding site" evidence="4">
    <location>
        <position position="95"/>
    </location>
    <ligand>
        <name>Zn(2+)</name>
        <dbReference type="ChEBI" id="CHEBI:29105"/>
    </ligand>
</feature>
<feature type="binding site" evidence="4">
    <location>
        <position position="40"/>
    </location>
    <ligand>
        <name>Zn(2+)</name>
        <dbReference type="ChEBI" id="CHEBI:29105"/>
    </ligand>
</feature>